<gene>
    <name evidence="2" type="ORF">LOC71_02610</name>
</gene>
<dbReference type="EMBL" id="JAJKFW010000005">
    <property type="protein sequence ID" value="MCC9641149.1"/>
    <property type="molecule type" value="Genomic_DNA"/>
</dbReference>
<reference evidence="2" key="1">
    <citation type="submission" date="2021-11" db="EMBL/GenBank/DDBJ databases">
        <title>Genome sequence.</title>
        <authorList>
            <person name="Sun Q."/>
        </authorList>
    </citation>
    <scope>NUCLEOTIDE SEQUENCE</scope>
    <source>
        <strain evidence="2">JC740</strain>
    </source>
</reference>
<proteinExistence type="predicted"/>
<dbReference type="RefSeq" id="WP_230271116.1">
    <property type="nucleotide sequence ID" value="NZ_JAJKFW010000005.1"/>
</dbReference>
<organism evidence="2 3">
    <name type="scientific">Rhodopirellula halodulae</name>
    <dbReference type="NCBI Taxonomy" id="2894198"/>
    <lineage>
        <taxon>Bacteria</taxon>
        <taxon>Pseudomonadati</taxon>
        <taxon>Planctomycetota</taxon>
        <taxon>Planctomycetia</taxon>
        <taxon>Pirellulales</taxon>
        <taxon>Pirellulaceae</taxon>
        <taxon>Rhodopirellula</taxon>
    </lineage>
</organism>
<feature type="transmembrane region" description="Helical" evidence="1">
    <location>
        <begin position="31"/>
        <end position="52"/>
    </location>
</feature>
<evidence type="ECO:0008006" key="4">
    <source>
        <dbReference type="Google" id="ProtNLM"/>
    </source>
</evidence>
<keyword evidence="1" id="KW-1133">Transmembrane helix</keyword>
<sequence length="135" mass="14553">MITLPAVGLCIIAIDVFMSHRAELAISGNMLVFLTGIANDWTVLAVLALLLAQLSTAPLHRRPHLTRFVTFVVCALFAFHFPSLRFKQENLIAALIASTLLSPLLLFGCGLPHGFARMLGQKDGVSTAPRTANEG</sequence>
<feature type="transmembrane region" description="Helical" evidence="1">
    <location>
        <begin position="64"/>
        <end position="84"/>
    </location>
</feature>
<feature type="transmembrane region" description="Helical" evidence="1">
    <location>
        <begin position="90"/>
        <end position="111"/>
    </location>
</feature>
<name>A0ABS8NC79_9BACT</name>
<evidence type="ECO:0000256" key="1">
    <source>
        <dbReference type="SAM" id="Phobius"/>
    </source>
</evidence>
<keyword evidence="3" id="KW-1185">Reference proteome</keyword>
<evidence type="ECO:0000313" key="2">
    <source>
        <dbReference type="EMBL" id="MCC9641149.1"/>
    </source>
</evidence>
<evidence type="ECO:0000313" key="3">
    <source>
        <dbReference type="Proteomes" id="UP001430306"/>
    </source>
</evidence>
<keyword evidence="1" id="KW-0472">Membrane</keyword>
<protein>
    <recommendedName>
        <fullName evidence="4">Cation/H+ exchanger domain-containing protein</fullName>
    </recommendedName>
</protein>
<dbReference type="Proteomes" id="UP001430306">
    <property type="component" value="Unassembled WGS sequence"/>
</dbReference>
<keyword evidence="1" id="KW-0812">Transmembrane</keyword>
<accession>A0ABS8NC79</accession>
<comment type="caution">
    <text evidence="2">The sequence shown here is derived from an EMBL/GenBank/DDBJ whole genome shotgun (WGS) entry which is preliminary data.</text>
</comment>